<name>A0A5A7P8K9_STRAF</name>
<gene>
    <name evidence="1" type="ORF">STAS_04948</name>
</gene>
<comment type="caution">
    <text evidence="1">The sequence shown here is derived from an EMBL/GenBank/DDBJ whole genome shotgun (WGS) entry which is preliminary data.</text>
</comment>
<evidence type="ECO:0000313" key="2">
    <source>
        <dbReference type="Proteomes" id="UP000325081"/>
    </source>
</evidence>
<keyword evidence="2" id="KW-1185">Reference proteome</keyword>
<organism evidence="1 2">
    <name type="scientific">Striga asiatica</name>
    <name type="common">Asiatic witchweed</name>
    <name type="synonym">Buchnera asiatica</name>
    <dbReference type="NCBI Taxonomy" id="4170"/>
    <lineage>
        <taxon>Eukaryota</taxon>
        <taxon>Viridiplantae</taxon>
        <taxon>Streptophyta</taxon>
        <taxon>Embryophyta</taxon>
        <taxon>Tracheophyta</taxon>
        <taxon>Spermatophyta</taxon>
        <taxon>Magnoliopsida</taxon>
        <taxon>eudicotyledons</taxon>
        <taxon>Gunneridae</taxon>
        <taxon>Pentapetalae</taxon>
        <taxon>asterids</taxon>
        <taxon>lamiids</taxon>
        <taxon>Lamiales</taxon>
        <taxon>Orobanchaceae</taxon>
        <taxon>Buchnereae</taxon>
        <taxon>Striga</taxon>
    </lineage>
</organism>
<accession>A0A5A7P8K9</accession>
<evidence type="ECO:0000313" key="1">
    <source>
        <dbReference type="EMBL" id="GER29110.1"/>
    </source>
</evidence>
<dbReference type="EMBL" id="BKCP01003336">
    <property type="protein sequence ID" value="GER29110.1"/>
    <property type="molecule type" value="Genomic_DNA"/>
</dbReference>
<reference evidence="2" key="1">
    <citation type="journal article" date="2019" name="Curr. Biol.">
        <title>Genome Sequence of Striga asiatica Provides Insight into the Evolution of Plant Parasitism.</title>
        <authorList>
            <person name="Yoshida S."/>
            <person name="Kim S."/>
            <person name="Wafula E.K."/>
            <person name="Tanskanen J."/>
            <person name="Kim Y.M."/>
            <person name="Honaas L."/>
            <person name="Yang Z."/>
            <person name="Spallek T."/>
            <person name="Conn C.E."/>
            <person name="Ichihashi Y."/>
            <person name="Cheong K."/>
            <person name="Cui S."/>
            <person name="Der J.P."/>
            <person name="Gundlach H."/>
            <person name="Jiao Y."/>
            <person name="Hori C."/>
            <person name="Ishida J.K."/>
            <person name="Kasahara H."/>
            <person name="Kiba T."/>
            <person name="Kim M.S."/>
            <person name="Koo N."/>
            <person name="Laohavisit A."/>
            <person name="Lee Y.H."/>
            <person name="Lumba S."/>
            <person name="McCourt P."/>
            <person name="Mortimer J.C."/>
            <person name="Mutuku J.M."/>
            <person name="Nomura T."/>
            <person name="Sasaki-Sekimoto Y."/>
            <person name="Seto Y."/>
            <person name="Wang Y."/>
            <person name="Wakatake T."/>
            <person name="Sakakibara H."/>
            <person name="Demura T."/>
            <person name="Yamaguchi S."/>
            <person name="Yoneyama K."/>
            <person name="Manabe R.I."/>
            <person name="Nelson D.C."/>
            <person name="Schulman A.H."/>
            <person name="Timko M.P."/>
            <person name="dePamphilis C.W."/>
            <person name="Choi D."/>
            <person name="Shirasu K."/>
        </authorList>
    </citation>
    <scope>NUCLEOTIDE SEQUENCE [LARGE SCALE GENOMIC DNA]</scope>
    <source>
        <strain evidence="2">cv. UVA1</strain>
    </source>
</reference>
<dbReference type="Proteomes" id="UP000325081">
    <property type="component" value="Unassembled WGS sequence"/>
</dbReference>
<dbReference type="AlphaFoldDB" id="A0A5A7P8K9"/>
<proteinExistence type="predicted"/>
<protein>
    <submittedName>
        <fullName evidence="1">RNI-like superfamily protein</fullName>
    </submittedName>
</protein>
<sequence>MANGLNFNPKFLLSLPTATILLISHLAKPSTHRLLRSFLTATSVPLTNLPLGPTQDETLQANQLMEMALQVHMTKNIAFWHYPSFLPPQSESYMSSLDDILNCPG</sequence>